<evidence type="ECO:0000313" key="2">
    <source>
        <dbReference type="EMBL" id="CAB5217001.1"/>
    </source>
</evidence>
<feature type="transmembrane region" description="Helical" evidence="1">
    <location>
        <begin position="20"/>
        <end position="36"/>
    </location>
</feature>
<keyword evidence="1" id="KW-0812">Transmembrane</keyword>
<gene>
    <name evidence="2" type="ORF">UFOVP200_32</name>
</gene>
<protein>
    <submittedName>
        <fullName evidence="2">Uncharacterized protein</fullName>
    </submittedName>
</protein>
<reference evidence="2" key="1">
    <citation type="submission" date="2020-05" db="EMBL/GenBank/DDBJ databases">
        <authorList>
            <person name="Chiriac C."/>
            <person name="Salcher M."/>
            <person name="Ghai R."/>
            <person name="Kavagutti S V."/>
        </authorList>
    </citation>
    <scope>NUCLEOTIDE SEQUENCE</scope>
</reference>
<dbReference type="EMBL" id="LR798246">
    <property type="protein sequence ID" value="CAB5217001.1"/>
    <property type="molecule type" value="Genomic_DNA"/>
</dbReference>
<evidence type="ECO:0000256" key="1">
    <source>
        <dbReference type="SAM" id="Phobius"/>
    </source>
</evidence>
<keyword evidence="1" id="KW-0472">Membrane</keyword>
<sequence length="62" mass="6613">MRELKKRWNSETPHFFKKVINFGIIVGIVGSGLMSLPATATIGGVLVTIGVTATAISKLTKI</sequence>
<name>A0A6J7WQ91_9CAUD</name>
<organism evidence="2">
    <name type="scientific">uncultured Caudovirales phage</name>
    <dbReference type="NCBI Taxonomy" id="2100421"/>
    <lineage>
        <taxon>Viruses</taxon>
        <taxon>Duplodnaviria</taxon>
        <taxon>Heunggongvirae</taxon>
        <taxon>Uroviricota</taxon>
        <taxon>Caudoviricetes</taxon>
        <taxon>Peduoviridae</taxon>
        <taxon>Maltschvirus</taxon>
        <taxon>Maltschvirus maltsch</taxon>
    </lineage>
</organism>
<accession>A0A6J7WQ91</accession>
<proteinExistence type="predicted"/>
<keyword evidence="1" id="KW-1133">Transmembrane helix</keyword>